<evidence type="ECO:0000256" key="7">
    <source>
        <dbReference type="ARBA" id="ARBA00022695"/>
    </source>
</evidence>
<evidence type="ECO:0000256" key="3">
    <source>
        <dbReference type="ARBA" id="ARBA00012584"/>
    </source>
</evidence>
<dbReference type="PANTHER" id="PTHR17490:SF16">
    <property type="entry name" value="THREONYLCARBAMOYL-AMP SYNTHASE"/>
    <property type="match status" value="1"/>
</dbReference>
<dbReference type="GO" id="GO:0005737">
    <property type="term" value="C:cytoplasm"/>
    <property type="evidence" value="ECO:0007669"/>
    <property type="project" value="UniProtKB-SubCell"/>
</dbReference>
<gene>
    <name evidence="13" type="ORF">UFOPK2362_00380</name>
</gene>
<evidence type="ECO:0000256" key="9">
    <source>
        <dbReference type="ARBA" id="ARBA00022840"/>
    </source>
</evidence>
<name>A0A6J6N2A7_9ZZZZ</name>
<dbReference type="AlphaFoldDB" id="A0A6J6N2A7"/>
<evidence type="ECO:0000256" key="2">
    <source>
        <dbReference type="ARBA" id="ARBA00007663"/>
    </source>
</evidence>
<evidence type="ECO:0000256" key="11">
    <source>
        <dbReference type="ARBA" id="ARBA00048366"/>
    </source>
</evidence>
<dbReference type="GO" id="GO:0006450">
    <property type="term" value="P:regulation of translational fidelity"/>
    <property type="evidence" value="ECO:0007669"/>
    <property type="project" value="TreeGrafter"/>
</dbReference>
<comment type="similarity">
    <text evidence="2">Belongs to the SUA5 family.</text>
</comment>
<evidence type="ECO:0000256" key="10">
    <source>
        <dbReference type="ARBA" id="ARBA00029774"/>
    </source>
</evidence>
<comment type="subcellular location">
    <subcellularLocation>
        <location evidence="1">Cytoplasm</location>
    </subcellularLocation>
</comment>
<keyword evidence="7" id="KW-0548">Nucleotidyltransferase</keyword>
<evidence type="ECO:0000259" key="12">
    <source>
        <dbReference type="PROSITE" id="PS51163"/>
    </source>
</evidence>
<accession>A0A6J6N2A7</accession>
<dbReference type="InterPro" id="IPR050156">
    <property type="entry name" value="TC-AMP_synthase_SUA5"/>
</dbReference>
<protein>
    <recommendedName>
        <fullName evidence="10">L-threonylcarbamoyladenylate synthase</fullName>
        <ecNumber evidence="3">2.7.7.87</ecNumber>
    </recommendedName>
    <alternativeName>
        <fullName evidence="10">L-threonylcarbamoyladenylate synthase</fullName>
    </alternativeName>
</protein>
<dbReference type="GO" id="GO:0061710">
    <property type="term" value="F:L-threonylcarbamoyladenylate synthase"/>
    <property type="evidence" value="ECO:0007669"/>
    <property type="project" value="UniProtKB-EC"/>
</dbReference>
<evidence type="ECO:0000256" key="8">
    <source>
        <dbReference type="ARBA" id="ARBA00022741"/>
    </source>
</evidence>
<evidence type="ECO:0000256" key="5">
    <source>
        <dbReference type="ARBA" id="ARBA00022679"/>
    </source>
</evidence>
<dbReference type="PROSITE" id="PS51163">
    <property type="entry name" value="YRDC"/>
    <property type="match status" value="1"/>
</dbReference>
<dbReference type="GO" id="GO:0000049">
    <property type="term" value="F:tRNA binding"/>
    <property type="evidence" value="ECO:0007669"/>
    <property type="project" value="TreeGrafter"/>
</dbReference>
<dbReference type="Pfam" id="PF01300">
    <property type="entry name" value="Sua5_yciO_yrdC"/>
    <property type="match status" value="1"/>
</dbReference>
<dbReference type="SUPFAM" id="SSF55821">
    <property type="entry name" value="YrdC/RibB"/>
    <property type="match status" value="1"/>
</dbReference>
<dbReference type="Gene3D" id="3.90.870.10">
    <property type="entry name" value="DHBP synthase"/>
    <property type="match status" value="1"/>
</dbReference>
<keyword evidence="5" id="KW-0808">Transferase</keyword>
<keyword evidence="9" id="KW-0067">ATP-binding</keyword>
<evidence type="ECO:0000256" key="4">
    <source>
        <dbReference type="ARBA" id="ARBA00022490"/>
    </source>
</evidence>
<reference evidence="13" key="1">
    <citation type="submission" date="2020-05" db="EMBL/GenBank/DDBJ databases">
        <authorList>
            <person name="Chiriac C."/>
            <person name="Salcher M."/>
            <person name="Ghai R."/>
            <person name="Kavagutti S V."/>
        </authorList>
    </citation>
    <scope>NUCLEOTIDE SEQUENCE</scope>
</reference>
<feature type="domain" description="YrdC-like" evidence="12">
    <location>
        <begin position="13"/>
        <end position="199"/>
    </location>
</feature>
<dbReference type="InterPro" id="IPR006070">
    <property type="entry name" value="Sua5-like_dom"/>
</dbReference>
<dbReference type="GO" id="GO:0005524">
    <property type="term" value="F:ATP binding"/>
    <property type="evidence" value="ECO:0007669"/>
    <property type="project" value="UniProtKB-KW"/>
</dbReference>
<sequence>MAQRIDLTDQAFDIAVETALRNINAGEVIVAPSEFGYIYLCDAFKKDAVKAVHILRGDAEGVVPQVFIRDASVLTGLVTVVSSEIKLLTAKFWPGPLSITFDTQPGLSWNLGDSGRLGKVNLRVPNHKFLLQILKNTGPLVVAAAALSGKAATLDLATLPINESDVGVIFADGVITSPGKSTIINATGTGLKIKRSGVINNNQLSEVIPDIFT</sequence>
<dbReference type="EMBL" id="CAEZXI010000025">
    <property type="protein sequence ID" value="CAB4680740.1"/>
    <property type="molecule type" value="Genomic_DNA"/>
</dbReference>
<proteinExistence type="inferred from homology"/>
<dbReference type="EC" id="2.7.7.87" evidence="3"/>
<keyword evidence="4" id="KW-0963">Cytoplasm</keyword>
<keyword evidence="6" id="KW-0819">tRNA processing</keyword>
<dbReference type="InterPro" id="IPR017945">
    <property type="entry name" value="DHBP_synth_RibB-like_a/b_dom"/>
</dbReference>
<comment type="catalytic activity">
    <reaction evidence="11">
        <text>L-threonine + hydrogencarbonate + ATP = L-threonylcarbamoyladenylate + diphosphate + H2O</text>
        <dbReference type="Rhea" id="RHEA:36407"/>
        <dbReference type="ChEBI" id="CHEBI:15377"/>
        <dbReference type="ChEBI" id="CHEBI:17544"/>
        <dbReference type="ChEBI" id="CHEBI:30616"/>
        <dbReference type="ChEBI" id="CHEBI:33019"/>
        <dbReference type="ChEBI" id="CHEBI:57926"/>
        <dbReference type="ChEBI" id="CHEBI:73682"/>
        <dbReference type="EC" id="2.7.7.87"/>
    </reaction>
</comment>
<evidence type="ECO:0000256" key="6">
    <source>
        <dbReference type="ARBA" id="ARBA00022694"/>
    </source>
</evidence>
<evidence type="ECO:0000313" key="13">
    <source>
        <dbReference type="EMBL" id="CAB4680740.1"/>
    </source>
</evidence>
<organism evidence="13">
    <name type="scientific">freshwater metagenome</name>
    <dbReference type="NCBI Taxonomy" id="449393"/>
    <lineage>
        <taxon>unclassified sequences</taxon>
        <taxon>metagenomes</taxon>
        <taxon>ecological metagenomes</taxon>
    </lineage>
</organism>
<dbReference type="GO" id="GO:0008033">
    <property type="term" value="P:tRNA processing"/>
    <property type="evidence" value="ECO:0007669"/>
    <property type="project" value="UniProtKB-KW"/>
</dbReference>
<evidence type="ECO:0000256" key="1">
    <source>
        <dbReference type="ARBA" id="ARBA00004496"/>
    </source>
</evidence>
<dbReference type="PANTHER" id="PTHR17490">
    <property type="entry name" value="SUA5"/>
    <property type="match status" value="1"/>
</dbReference>
<dbReference type="GO" id="GO:0003725">
    <property type="term" value="F:double-stranded RNA binding"/>
    <property type="evidence" value="ECO:0007669"/>
    <property type="project" value="InterPro"/>
</dbReference>
<keyword evidence="8" id="KW-0547">Nucleotide-binding</keyword>